<accession>A0A832H2T3</accession>
<keyword evidence="1" id="KW-0472">Membrane</keyword>
<proteinExistence type="predicted"/>
<evidence type="ECO:0000256" key="1">
    <source>
        <dbReference type="SAM" id="Phobius"/>
    </source>
</evidence>
<feature type="transmembrane region" description="Helical" evidence="1">
    <location>
        <begin position="126"/>
        <end position="154"/>
    </location>
</feature>
<dbReference type="AlphaFoldDB" id="A0A832H2T3"/>
<evidence type="ECO:0000313" key="2">
    <source>
        <dbReference type="EMBL" id="HGW94057.1"/>
    </source>
</evidence>
<feature type="transmembrane region" description="Helical" evidence="1">
    <location>
        <begin position="166"/>
        <end position="191"/>
    </location>
</feature>
<feature type="transmembrane region" description="Helical" evidence="1">
    <location>
        <begin position="88"/>
        <end position="106"/>
    </location>
</feature>
<gene>
    <name evidence="2" type="ORF">ENR47_07225</name>
</gene>
<keyword evidence="1" id="KW-1133">Transmembrane helix</keyword>
<sequence length="196" mass="21910">MASVNLKRFTWVSLTLLFICYTWFGWYLSGLQAKPAWLRAACYRILSAPTQQAVIQPAQAFYLAEQPSQQAWFSSSQSVCNTIIERNLLAALLAIGWIFLSSMAFISPLTSFSSFLSHWFKSDTVAFMTLFMFASLAAVILYWLHIFLQILTILAVDVLARIDIQCLGLSGVQAFWILVSISLTGLAIGWAGNTVF</sequence>
<dbReference type="EMBL" id="DSRD01000463">
    <property type="protein sequence ID" value="HGW94057.1"/>
    <property type="molecule type" value="Genomic_DNA"/>
</dbReference>
<reference evidence="2" key="1">
    <citation type="journal article" date="2020" name="mSystems">
        <title>Genome- and Community-Level Interaction Insights into Carbon Utilization and Element Cycling Functions of Hydrothermarchaeota in Hydrothermal Sediment.</title>
        <authorList>
            <person name="Zhou Z."/>
            <person name="Liu Y."/>
            <person name="Xu W."/>
            <person name="Pan J."/>
            <person name="Luo Z.H."/>
            <person name="Li M."/>
        </authorList>
    </citation>
    <scope>NUCLEOTIDE SEQUENCE [LARGE SCALE GENOMIC DNA]</scope>
    <source>
        <strain evidence="2">SpSt-402</strain>
    </source>
</reference>
<feature type="transmembrane region" description="Helical" evidence="1">
    <location>
        <begin position="12"/>
        <end position="29"/>
    </location>
</feature>
<keyword evidence="1" id="KW-0812">Transmembrane</keyword>
<organism evidence="2">
    <name type="scientific">Oscillatoriales cyanobacterium SpSt-402</name>
    <dbReference type="NCBI Taxonomy" id="2282168"/>
    <lineage>
        <taxon>Bacteria</taxon>
        <taxon>Bacillati</taxon>
        <taxon>Cyanobacteriota</taxon>
        <taxon>Cyanophyceae</taxon>
        <taxon>Oscillatoriophycideae</taxon>
        <taxon>Oscillatoriales</taxon>
    </lineage>
</organism>
<protein>
    <submittedName>
        <fullName evidence="2">Uncharacterized protein</fullName>
    </submittedName>
</protein>
<comment type="caution">
    <text evidence="2">The sequence shown here is derived from an EMBL/GenBank/DDBJ whole genome shotgun (WGS) entry which is preliminary data.</text>
</comment>
<name>A0A832H2T3_9CYAN</name>